<feature type="signal peptide" evidence="1">
    <location>
        <begin position="1"/>
        <end position="24"/>
    </location>
</feature>
<evidence type="ECO:0000313" key="2">
    <source>
        <dbReference type="EMBL" id="PWJ19277.1"/>
    </source>
</evidence>
<keyword evidence="1" id="KW-0732">Signal</keyword>
<proteinExistence type="predicted"/>
<protein>
    <submittedName>
        <fullName evidence="3">Uncharacterized protein</fullName>
    </submittedName>
</protein>
<name>A0A2Y9AUI5_9RHOB</name>
<keyword evidence="4" id="KW-1185">Reference proteome</keyword>
<dbReference type="AlphaFoldDB" id="A0A2Y9AUI5"/>
<reference evidence="3 5" key="1">
    <citation type="submission" date="2016-10" db="EMBL/GenBank/DDBJ databases">
        <authorList>
            <person name="Cai Z."/>
        </authorList>
    </citation>
    <scope>NUCLEOTIDE SEQUENCE [LARGE SCALE GENOMIC DNA]</scope>
    <source>
        <strain evidence="3 5">DSM 25227</strain>
    </source>
</reference>
<evidence type="ECO:0000313" key="3">
    <source>
        <dbReference type="EMBL" id="SSA45939.1"/>
    </source>
</evidence>
<dbReference type="RefSeq" id="WP_146204843.1">
    <property type="nucleotide sequence ID" value="NZ_QGDJ01000004.1"/>
</dbReference>
<dbReference type="Proteomes" id="UP000245839">
    <property type="component" value="Unassembled WGS sequence"/>
</dbReference>
<feature type="chain" id="PRO_5044071895" evidence="1">
    <location>
        <begin position="25"/>
        <end position="190"/>
    </location>
</feature>
<reference evidence="2 4" key="2">
    <citation type="submission" date="2018-03" db="EMBL/GenBank/DDBJ databases">
        <title>Genomic Encyclopedia of Archaeal and Bacterial Type Strains, Phase II (KMG-II): from individual species to whole genera.</title>
        <authorList>
            <person name="Goeker M."/>
        </authorList>
    </citation>
    <scope>NUCLEOTIDE SEQUENCE [LARGE SCALE GENOMIC DNA]</scope>
    <source>
        <strain evidence="2 4">DSM 25227</strain>
    </source>
</reference>
<organism evidence="3 5">
    <name type="scientific">Jannaschia seohaensis</name>
    <dbReference type="NCBI Taxonomy" id="475081"/>
    <lineage>
        <taxon>Bacteria</taxon>
        <taxon>Pseudomonadati</taxon>
        <taxon>Pseudomonadota</taxon>
        <taxon>Alphaproteobacteria</taxon>
        <taxon>Rhodobacterales</taxon>
        <taxon>Roseobacteraceae</taxon>
        <taxon>Jannaschia</taxon>
    </lineage>
</organism>
<dbReference type="EMBL" id="UETC01000004">
    <property type="protein sequence ID" value="SSA45939.1"/>
    <property type="molecule type" value="Genomic_DNA"/>
</dbReference>
<accession>A0A2Y9AUI5</accession>
<sequence length="190" mass="20314">MPIFARLAVIAVVLLSGVATMARAQAFGIAPDMTAVEAGAFARIKDRLLLVPPQPNDRFVAYIGRVGPGGQICEVSATTAPHRYDPQGHAVREEYDKVRAHLDGIYGAGTRDERVSAGSPWTAEHDWVLSVLMGARSHRSAWSAPLPAGLERIDLTVDAVGVGRSRVKLTYVFDIAYSCGEIESISASGL</sequence>
<dbReference type="EMBL" id="QGDJ01000004">
    <property type="protein sequence ID" value="PWJ19277.1"/>
    <property type="molecule type" value="Genomic_DNA"/>
</dbReference>
<evidence type="ECO:0000313" key="4">
    <source>
        <dbReference type="Proteomes" id="UP000245839"/>
    </source>
</evidence>
<evidence type="ECO:0000313" key="5">
    <source>
        <dbReference type="Proteomes" id="UP000251571"/>
    </source>
</evidence>
<gene>
    <name evidence="2" type="ORF">BCF38_104211</name>
    <name evidence="3" type="ORF">SAMN05421539_104211</name>
</gene>
<dbReference type="Proteomes" id="UP000251571">
    <property type="component" value="Unassembled WGS sequence"/>
</dbReference>
<evidence type="ECO:0000256" key="1">
    <source>
        <dbReference type="SAM" id="SignalP"/>
    </source>
</evidence>